<feature type="domain" description="Glycosyltransferase 2-like" evidence="1">
    <location>
        <begin position="56"/>
        <end position="127"/>
    </location>
</feature>
<dbReference type="InterPro" id="IPR001173">
    <property type="entry name" value="Glyco_trans_2-like"/>
</dbReference>
<gene>
    <name evidence="2" type="ORF">G3I53_12265</name>
</gene>
<accession>A0A6G3QTX3</accession>
<dbReference type="CDD" id="cd00761">
    <property type="entry name" value="Glyco_tranf_GTA_type"/>
    <property type="match status" value="1"/>
</dbReference>
<proteinExistence type="predicted"/>
<sequence length="523" mass="57485">MHPDLSPVPHDTVAVVVLGSDDSARVTDAVRSALGQGPAVREVVAVDTHGLGRPPADPRLRVVRHPAGSDGTPRDTGLDAVTAPYVMFLDSGDALPPGAVDALLRAADGADAQVAGGLCVRRELPSGREIPWQASLYAEPAVLPAPERNPRLAHDTLSVGKLYRTAFLREHGIRFPEEHAPHEDVVFTARLWAARPRIALIPDRVYVRRVHRSARRLSLSGDWQARTRAHRAAHETLLDAGQKDLARAARAAFLDHDLRRYVRELPQRDEAHRRAWWTHTREFLAEYDAADRDRDPVAPGRLIARVLLASPEPRDLTRLRELASRPARLCPPYARSADGTPCWSEDLPGVGLEQLLTRPVRQLPLAVDAELRLTARGRGVLRLRLHDLYGRVELVGPLALDVEWRHRGPDGTTVRRTVPLRASTDGGWTSLTAVRPGELASLGHGAWDLRLRVRFRDGSDREVTAHAVAGPGLLRRRVVPNGRHGVLLVQPYATHSGSLALRVAAGARGLVAVSRARLRRLVH</sequence>
<reference evidence="2" key="1">
    <citation type="submission" date="2020-01" db="EMBL/GenBank/DDBJ databases">
        <title>Insect and environment-associated Actinomycetes.</title>
        <authorList>
            <person name="Currrie C."/>
            <person name="Chevrette M."/>
            <person name="Carlson C."/>
            <person name="Stubbendieck R."/>
            <person name="Wendt-Pienkowski E."/>
        </authorList>
    </citation>
    <scope>NUCLEOTIDE SEQUENCE</scope>
    <source>
        <strain evidence="2">SID14436</strain>
    </source>
</reference>
<dbReference type="RefSeq" id="WP_164438331.1">
    <property type="nucleotide sequence ID" value="NZ_JAAGMD010000344.1"/>
</dbReference>
<comment type="caution">
    <text evidence="2">The sequence shown here is derived from an EMBL/GenBank/DDBJ whole genome shotgun (WGS) entry which is preliminary data.</text>
</comment>
<evidence type="ECO:0000259" key="1">
    <source>
        <dbReference type="Pfam" id="PF00535"/>
    </source>
</evidence>
<evidence type="ECO:0000313" key="2">
    <source>
        <dbReference type="EMBL" id="NEA86795.1"/>
    </source>
</evidence>
<keyword evidence="2" id="KW-0808">Transferase</keyword>
<protein>
    <submittedName>
        <fullName evidence="2">Transferase</fullName>
    </submittedName>
</protein>
<dbReference type="EMBL" id="JAAGMD010000344">
    <property type="protein sequence ID" value="NEA86795.1"/>
    <property type="molecule type" value="Genomic_DNA"/>
</dbReference>
<dbReference type="SUPFAM" id="SSF53448">
    <property type="entry name" value="Nucleotide-diphospho-sugar transferases"/>
    <property type="match status" value="1"/>
</dbReference>
<dbReference type="GO" id="GO:0016740">
    <property type="term" value="F:transferase activity"/>
    <property type="evidence" value="ECO:0007669"/>
    <property type="project" value="UniProtKB-KW"/>
</dbReference>
<dbReference type="AlphaFoldDB" id="A0A6G3QTX3"/>
<organism evidence="2">
    <name type="scientific">Streptomyces sp. SID14436</name>
    <dbReference type="NCBI Taxonomy" id="2706070"/>
    <lineage>
        <taxon>Bacteria</taxon>
        <taxon>Bacillati</taxon>
        <taxon>Actinomycetota</taxon>
        <taxon>Actinomycetes</taxon>
        <taxon>Kitasatosporales</taxon>
        <taxon>Streptomycetaceae</taxon>
        <taxon>Streptomyces</taxon>
    </lineage>
</organism>
<name>A0A6G3QTX3_9ACTN</name>
<dbReference type="Pfam" id="PF00535">
    <property type="entry name" value="Glycos_transf_2"/>
    <property type="match status" value="1"/>
</dbReference>
<dbReference type="InterPro" id="IPR029044">
    <property type="entry name" value="Nucleotide-diphossugar_trans"/>
</dbReference>
<dbReference type="Gene3D" id="3.90.550.10">
    <property type="entry name" value="Spore Coat Polysaccharide Biosynthesis Protein SpsA, Chain A"/>
    <property type="match status" value="1"/>
</dbReference>